<dbReference type="Gene3D" id="3.40.50.300">
    <property type="entry name" value="P-loop containing nucleotide triphosphate hydrolases"/>
    <property type="match status" value="1"/>
</dbReference>
<organism evidence="1 2">
    <name type="scientific">Crotalaria pallida</name>
    <name type="common">Smooth rattlebox</name>
    <name type="synonym">Crotalaria striata</name>
    <dbReference type="NCBI Taxonomy" id="3830"/>
    <lineage>
        <taxon>Eukaryota</taxon>
        <taxon>Viridiplantae</taxon>
        <taxon>Streptophyta</taxon>
        <taxon>Embryophyta</taxon>
        <taxon>Tracheophyta</taxon>
        <taxon>Spermatophyta</taxon>
        <taxon>Magnoliopsida</taxon>
        <taxon>eudicotyledons</taxon>
        <taxon>Gunneridae</taxon>
        <taxon>Pentapetalae</taxon>
        <taxon>rosids</taxon>
        <taxon>fabids</taxon>
        <taxon>Fabales</taxon>
        <taxon>Fabaceae</taxon>
        <taxon>Papilionoideae</taxon>
        <taxon>50 kb inversion clade</taxon>
        <taxon>genistoids sensu lato</taxon>
        <taxon>core genistoids</taxon>
        <taxon>Crotalarieae</taxon>
        <taxon>Crotalaria</taxon>
    </lineage>
</organism>
<proteinExistence type="predicted"/>
<sequence length="183" mass="20125">MKGHPGCGKSTLARSIASALKIPLIDKDDIKDSIVPLQHQLTSLPDSLVNDLSLHATWQIASTQLGLGLSVLVDSTLSRKFHFDRLLCLAASTSARLIIIECKSLDNDVWRRRLEHRDIDGRKPATWQELGKLLEEYGGCTEYDVGDVPKMVVDMTATVPLEHTCSAVLDFIFCHAVSTTSVV</sequence>
<name>A0AAN9FHW7_CROPI</name>
<evidence type="ECO:0000313" key="2">
    <source>
        <dbReference type="Proteomes" id="UP001372338"/>
    </source>
</evidence>
<dbReference type="EMBL" id="JAYWIO010000003">
    <property type="protein sequence ID" value="KAK7276732.1"/>
    <property type="molecule type" value="Genomic_DNA"/>
</dbReference>
<comment type="caution">
    <text evidence="1">The sequence shown here is derived from an EMBL/GenBank/DDBJ whole genome shotgun (WGS) entry which is preliminary data.</text>
</comment>
<dbReference type="AlphaFoldDB" id="A0AAN9FHW7"/>
<evidence type="ECO:0008006" key="3">
    <source>
        <dbReference type="Google" id="ProtNLM"/>
    </source>
</evidence>
<gene>
    <name evidence="1" type="ORF">RIF29_17877</name>
</gene>
<accession>A0AAN9FHW7</accession>
<dbReference type="Proteomes" id="UP001372338">
    <property type="component" value="Unassembled WGS sequence"/>
</dbReference>
<dbReference type="SUPFAM" id="SSF52540">
    <property type="entry name" value="P-loop containing nucleoside triphosphate hydrolases"/>
    <property type="match status" value="1"/>
</dbReference>
<protein>
    <recommendedName>
        <fullName evidence="3">P-loop containing nucleoside triphosphate hydrolase protein</fullName>
    </recommendedName>
</protein>
<dbReference type="Pfam" id="PF13671">
    <property type="entry name" value="AAA_33"/>
    <property type="match status" value="1"/>
</dbReference>
<reference evidence="1 2" key="1">
    <citation type="submission" date="2024-01" db="EMBL/GenBank/DDBJ databases">
        <title>The genomes of 5 underutilized Papilionoideae crops provide insights into root nodulation and disease resistanc.</title>
        <authorList>
            <person name="Yuan L."/>
        </authorList>
    </citation>
    <scope>NUCLEOTIDE SEQUENCE [LARGE SCALE GENOMIC DNA]</scope>
    <source>
        <strain evidence="1">ZHUSHIDOU_FW_LH</strain>
        <tissue evidence="1">Leaf</tissue>
    </source>
</reference>
<evidence type="ECO:0000313" key="1">
    <source>
        <dbReference type="EMBL" id="KAK7276732.1"/>
    </source>
</evidence>
<dbReference type="PANTHER" id="PTHR37807">
    <property type="entry name" value="OS07G0160300 PROTEIN"/>
    <property type="match status" value="1"/>
</dbReference>
<keyword evidence="2" id="KW-1185">Reference proteome</keyword>
<dbReference type="InterPro" id="IPR027417">
    <property type="entry name" value="P-loop_NTPase"/>
</dbReference>
<dbReference type="PANTHER" id="PTHR37807:SF3">
    <property type="entry name" value="OS07G0160300 PROTEIN"/>
    <property type="match status" value="1"/>
</dbReference>